<sequence length="320" mass="36553">MTQLCLSGVKFLKKLRNLALIIILVLLALSAGYWYHLDQQSNPSTPVRHERVVKKHIKLVAIGDSLTYGQGDEDKNGGYVGIIKNKIEKKYHTRVTTANYGVSGDRSDQILARFNNQKKIREDIKHADVITMTVGGNDLMQTLEKEVTDSKEDEITAAVNKAGQTYQQKLVRLLTAIRRENRHAPIFVVSIYNPVYAYFANVTVISRSIAQWNKITEETVGQTDNAYFVDINHLLSYGQYKTSKQRQALAAQDKQKGSLFNQKQVINIQKHGTKNLNKYISPEDNFHPNHEGYEQMAKKLFASMKKHDAWVYRTKRSSQH</sequence>
<dbReference type="AlphaFoldDB" id="A0A9D1QNL0"/>
<dbReference type="InterPro" id="IPR051532">
    <property type="entry name" value="Ester_Hydrolysis_Enzymes"/>
</dbReference>
<dbReference type="CDD" id="cd04506">
    <property type="entry name" value="SGNH_hydrolase_YpmR_like"/>
    <property type="match status" value="1"/>
</dbReference>
<dbReference type="PANTHER" id="PTHR30383">
    <property type="entry name" value="THIOESTERASE 1/PROTEASE 1/LYSOPHOSPHOLIPASE L1"/>
    <property type="match status" value="1"/>
</dbReference>
<dbReference type="InterPro" id="IPR013830">
    <property type="entry name" value="SGNH_hydro"/>
</dbReference>
<evidence type="ECO:0000259" key="2">
    <source>
        <dbReference type="Pfam" id="PF13472"/>
    </source>
</evidence>
<keyword evidence="1" id="KW-1133">Transmembrane helix</keyword>
<reference evidence="3" key="2">
    <citation type="submission" date="2021-04" db="EMBL/GenBank/DDBJ databases">
        <authorList>
            <person name="Gilroy R."/>
        </authorList>
    </citation>
    <scope>NUCLEOTIDE SEQUENCE</scope>
    <source>
        <strain evidence="3">ChiHejej3B27-2180</strain>
    </source>
</reference>
<dbReference type="Proteomes" id="UP000886878">
    <property type="component" value="Unassembled WGS sequence"/>
</dbReference>
<organism evidence="3 4">
    <name type="scientific">Candidatus Limosilactobacillus merdipullorum</name>
    <dbReference type="NCBI Taxonomy" id="2838653"/>
    <lineage>
        <taxon>Bacteria</taxon>
        <taxon>Bacillati</taxon>
        <taxon>Bacillota</taxon>
        <taxon>Bacilli</taxon>
        <taxon>Lactobacillales</taxon>
        <taxon>Lactobacillaceae</taxon>
        <taxon>Limosilactobacillus</taxon>
    </lineage>
</organism>
<evidence type="ECO:0000313" key="3">
    <source>
        <dbReference type="EMBL" id="HIW70128.1"/>
    </source>
</evidence>
<keyword evidence="1" id="KW-0472">Membrane</keyword>
<reference evidence="3" key="1">
    <citation type="journal article" date="2021" name="PeerJ">
        <title>Extensive microbial diversity within the chicken gut microbiome revealed by metagenomics and culture.</title>
        <authorList>
            <person name="Gilroy R."/>
            <person name="Ravi A."/>
            <person name="Getino M."/>
            <person name="Pursley I."/>
            <person name="Horton D.L."/>
            <person name="Alikhan N.F."/>
            <person name="Baker D."/>
            <person name="Gharbi K."/>
            <person name="Hall N."/>
            <person name="Watson M."/>
            <person name="Adriaenssens E.M."/>
            <person name="Foster-Nyarko E."/>
            <person name="Jarju S."/>
            <person name="Secka A."/>
            <person name="Antonio M."/>
            <person name="Oren A."/>
            <person name="Chaudhuri R.R."/>
            <person name="La Ragione R."/>
            <person name="Hildebrand F."/>
            <person name="Pallen M.J."/>
        </authorList>
    </citation>
    <scope>NUCLEOTIDE SEQUENCE</scope>
    <source>
        <strain evidence="3">ChiHejej3B27-2180</strain>
    </source>
</reference>
<dbReference type="EMBL" id="DXGK01000035">
    <property type="protein sequence ID" value="HIW70128.1"/>
    <property type="molecule type" value="Genomic_DNA"/>
</dbReference>
<dbReference type="GO" id="GO:0004622">
    <property type="term" value="F:phosphatidylcholine lysophospholipase activity"/>
    <property type="evidence" value="ECO:0007669"/>
    <property type="project" value="TreeGrafter"/>
</dbReference>
<keyword evidence="1" id="KW-0812">Transmembrane</keyword>
<feature type="domain" description="SGNH hydrolase-type esterase" evidence="2">
    <location>
        <begin position="61"/>
        <end position="294"/>
    </location>
</feature>
<evidence type="ECO:0000256" key="1">
    <source>
        <dbReference type="SAM" id="Phobius"/>
    </source>
</evidence>
<keyword evidence="3" id="KW-0378">Hydrolase</keyword>
<protein>
    <submittedName>
        <fullName evidence="3">SGNH/GDSL hydrolase family protein</fullName>
    </submittedName>
</protein>
<accession>A0A9D1QNL0</accession>
<proteinExistence type="predicted"/>
<gene>
    <name evidence="3" type="ORF">H9876_01915</name>
</gene>
<dbReference type="SUPFAM" id="SSF52266">
    <property type="entry name" value="SGNH hydrolase"/>
    <property type="match status" value="1"/>
</dbReference>
<comment type="caution">
    <text evidence="3">The sequence shown here is derived from an EMBL/GenBank/DDBJ whole genome shotgun (WGS) entry which is preliminary data.</text>
</comment>
<dbReference type="Pfam" id="PF13472">
    <property type="entry name" value="Lipase_GDSL_2"/>
    <property type="match status" value="1"/>
</dbReference>
<dbReference type="Gene3D" id="3.40.50.1110">
    <property type="entry name" value="SGNH hydrolase"/>
    <property type="match status" value="1"/>
</dbReference>
<evidence type="ECO:0000313" key="4">
    <source>
        <dbReference type="Proteomes" id="UP000886878"/>
    </source>
</evidence>
<dbReference type="PANTHER" id="PTHR30383:SF27">
    <property type="entry name" value="SPORE GERMINATION LIPASE LIPC"/>
    <property type="match status" value="1"/>
</dbReference>
<feature type="transmembrane region" description="Helical" evidence="1">
    <location>
        <begin position="18"/>
        <end position="36"/>
    </location>
</feature>
<dbReference type="InterPro" id="IPR036514">
    <property type="entry name" value="SGNH_hydro_sf"/>
</dbReference>
<name>A0A9D1QNL0_9LACO</name>